<dbReference type="InterPro" id="IPR049560">
    <property type="entry name" value="MeTrfase_RsmB-F_NOP2_cat"/>
</dbReference>
<evidence type="ECO:0000256" key="11">
    <source>
        <dbReference type="ARBA" id="ARBA00031088"/>
    </source>
</evidence>
<dbReference type="PROSITE" id="PS51686">
    <property type="entry name" value="SAM_MT_RSMB_NOP"/>
    <property type="match status" value="1"/>
</dbReference>
<evidence type="ECO:0000256" key="9">
    <source>
        <dbReference type="ARBA" id="ARBA00022884"/>
    </source>
</evidence>
<dbReference type="Proteomes" id="UP000198619">
    <property type="component" value="Unassembled WGS sequence"/>
</dbReference>
<dbReference type="NCBIfam" id="NF011494">
    <property type="entry name" value="PRK14902.1"/>
    <property type="match status" value="1"/>
</dbReference>
<evidence type="ECO:0000256" key="8">
    <source>
        <dbReference type="ARBA" id="ARBA00022691"/>
    </source>
</evidence>
<dbReference type="FunFam" id="3.30.70.1170:FF:000003">
    <property type="entry name" value="16S rRNA (Cytosine(967)-C(5))-methyltransferase RsmB"/>
    <property type="match status" value="1"/>
</dbReference>
<comment type="subcellular location">
    <subcellularLocation>
        <location evidence="2">Cytoplasm</location>
    </subcellularLocation>
</comment>
<dbReference type="EMBL" id="FOKI01000023">
    <property type="protein sequence ID" value="SFB26818.1"/>
    <property type="molecule type" value="Genomic_DNA"/>
</dbReference>
<dbReference type="Pfam" id="PF22458">
    <property type="entry name" value="RsmF-B_ferredox"/>
    <property type="match status" value="1"/>
</dbReference>
<dbReference type="OrthoDB" id="9810297at2"/>
<dbReference type="GO" id="GO:0005737">
    <property type="term" value="C:cytoplasm"/>
    <property type="evidence" value="ECO:0007669"/>
    <property type="project" value="UniProtKB-SubCell"/>
</dbReference>
<evidence type="ECO:0000256" key="5">
    <source>
        <dbReference type="ARBA" id="ARBA00022552"/>
    </source>
</evidence>
<dbReference type="SUPFAM" id="SSF53335">
    <property type="entry name" value="S-adenosyl-L-methionine-dependent methyltransferases"/>
    <property type="match status" value="1"/>
</dbReference>
<sequence length="438" mass="49924">MKAREVIINILEEVFNNNAYSNIILNSELKKSDLNVKDKALVTEIVYGTIKYRYSIDTILKQYIKKDLSLIQSNLLNILRSSIYQMNYLDKIPSYAAVNEAVDMAKKESEGAAKFVNGVLRSHLRNNKEIHFSNPKEQMAFQYSFPKWMVELFIDQYGEYITKCILRGLNEVPYLTVRVNETKAAYDEVLEKLEELGYNAEEGCMCPEAIIIKKGRSIEENELFKEGKITVQDESAMLVAPLMDLKENSIAMDLCSAPGGKTTHMSELMNNTGEVIAFDIHEHKLDLIKHNANRLAISNIKLFLEDASKLNTKYINYADAVLIDVPCSGLGIIRKKPEIKWTKTASDLRGIIRIQRHIMDNAAQYLKSGGTLIYSTCTLNKEENQSNIQGFLEKHKDFELGKIYLGDAENIIYDEEGYVTILPNKHMDGFFIAKLIKK</sequence>
<feature type="active site" description="Nucleophile" evidence="13">
    <location>
        <position position="377"/>
    </location>
</feature>
<dbReference type="Gene3D" id="3.40.50.150">
    <property type="entry name" value="Vaccinia Virus protein VP39"/>
    <property type="match status" value="1"/>
</dbReference>
<keyword evidence="16" id="KW-1185">Reference proteome</keyword>
<evidence type="ECO:0000313" key="16">
    <source>
        <dbReference type="Proteomes" id="UP000198619"/>
    </source>
</evidence>
<evidence type="ECO:0000256" key="2">
    <source>
        <dbReference type="ARBA" id="ARBA00004496"/>
    </source>
</evidence>
<dbReference type="Gene3D" id="1.10.940.10">
    <property type="entry name" value="NusB-like"/>
    <property type="match status" value="1"/>
</dbReference>
<comment type="similarity">
    <text evidence="13">Belongs to the class I-like SAM-binding methyltransferase superfamily. RsmB/NOP family.</text>
</comment>
<feature type="binding site" evidence="13">
    <location>
        <position position="279"/>
    </location>
    <ligand>
        <name>S-adenosyl-L-methionine</name>
        <dbReference type="ChEBI" id="CHEBI:59789"/>
    </ligand>
</feature>
<keyword evidence="8 13" id="KW-0949">S-adenosyl-L-methionine</keyword>
<keyword evidence="4" id="KW-0963">Cytoplasm</keyword>
<comment type="function">
    <text evidence="1">Specifically methylates the cytosine at position 967 (m5C967) of 16S rRNA.</text>
</comment>
<dbReference type="InterPro" id="IPR054728">
    <property type="entry name" value="RsmB-like_ferredoxin"/>
</dbReference>
<dbReference type="InterPro" id="IPR004573">
    <property type="entry name" value="rRNA_ssu_MeTfrase_B"/>
</dbReference>
<name>A0A1I0ZR37_9CLOT</name>
<dbReference type="EC" id="2.1.1.176" evidence="3"/>
<evidence type="ECO:0000256" key="10">
    <source>
        <dbReference type="ARBA" id="ARBA00030399"/>
    </source>
</evidence>
<dbReference type="GO" id="GO:0003723">
    <property type="term" value="F:RNA binding"/>
    <property type="evidence" value="ECO:0007669"/>
    <property type="project" value="UniProtKB-UniRule"/>
</dbReference>
<protein>
    <recommendedName>
        <fullName evidence="3">16S rRNA (cytosine(967)-C(5))-methyltransferase</fullName>
        <ecNumber evidence="3">2.1.1.176</ecNumber>
    </recommendedName>
    <alternativeName>
        <fullName evidence="10">16S rRNA m5C967 methyltransferase</fullName>
    </alternativeName>
    <alternativeName>
        <fullName evidence="11">rRNA (cytosine-C(5)-)-methyltransferase RsmB</fullName>
    </alternativeName>
</protein>
<dbReference type="PANTHER" id="PTHR22807:SF53">
    <property type="entry name" value="RIBOSOMAL RNA SMALL SUBUNIT METHYLTRANSFERASE B-RELATED"/>
    <property type="match status" value="1"/>
</dbReference>
<feature type="binding site" evidence="13">
    <location>
        <begin position="255"/>
        <end position="261"/>
    </location>
    <ligand>
        <name>S-adenosyl-L-methionine</name>
        <dbReference type="ChEBI" id="CHEBI:59789"/>
    </ligand>
</feature>
<keyword evidence="5" id="KW-0698">rRNA processing</keyword>
<dbReference type="RefSeq" id="WP_090042107.1">
    <property type="nucleotide sequence ID" value="NZ_FOKI01000023.1"/>
</dbReference>
<dbReference type="PANTHER" id="PTHR22807">
    <property type="entry name" value="NOP2 YEAST -RELATED NOL1/NOP2/FMU SUN DOMAIN-CONTAINING"/>
    <property type="match status" value="1"/>
</dbReference>
<evidence type="ECO:0000256" key="13">
    <source>
        <dbReference type="PROSITE-ProRule" id="PRU01023"/>
    </source>
</evidence>
<evidence type="ECO:0000256" key="6">
    <source>
        <dbReference type="ARBA" id="ARBA00022603"/>
    </source>
</evidence>
<dbReference type="CDD" id="cd02440">
    <property type="entry name" value="AdoMet_MTases"/>
    <property type="match status" value="1"/>
</dbReference>
<dbReference type="GO" id="GO:0008649">
    <property type="term" value="F:rRNA methyltransferase activity"/>
    <property type="evidence" value="ECO:0007669"/>
    <property type="project" value="InterPro"/>
</dbReference>
<keyword evidence="7 13" id="KW-0808">Transferase</keyword>
<keyword evidence="6 13" id="KW-0489">Methyltransferase</keyword>
<dbReference type="InterPro" id="IPR035926">
    <property type="entry name" value="NusB-like_sf"/>
</dbReference>
<dbReference type="Pfam" id="PF01189">
    <property type="entry name" value="Methyltr_RsmB-F"/>
    <property type="match status" value="1"/>
</dbReference>
<dbReference type="AlphaFoldDB" id="A0A1I0ZR37"/>
<evidence type="ECO:0000259" key="14">
    <source>
        <dbReference type="PROSITE" id="PS51686"/>
    </source>
</evidence>
<organism evidence="15 16">
    <name type="scientific">Clostridium frigidicarnis</name>
    <dbReference type="NCBI Taxonomy" id="84698"/>
    <lineage>
        <taxon>Bacteria</taxon>
        <taxon>Bacillati</taxon>
        <taxon>Bacillota</taxon>
        <taxon>Clostridia</taxon>
        <taxon>Eubacteriales</taxon>
        <taxon>Clostridiaceae</taxon>
        <taxon>Clostridium</taxon>
    </lineage>
</organism>
<gene>
    <name evidence="15" type="ORF">SAMN04488528_102312</name>
</gene>
<dbReference type="FunFam" id="3.40.50.150:FF:000022">
    <property type="entry name" value="Ribosomal RNA small subunit methyltransferase B"/>
    <property type="match status" value="1"/>
</dbReference>
<dbReference type="Pfam" id="PF01029">
    <property type="entry name" value="NusB"/>
    <property type="match status" value="1"/>
</dbReference>
<evidence type="ECO:0000256" key="4">
    <source>
        <dbReference type="ARBA" id="ARBA00022490"/>
    </source>
</evidence>
<evidence type="ECO:0000256" key="7">
    <source>
        <dbReference type="ARBA" id="ARBA00022679"/>
    </source>
</evidence>
<dbReference type="GO" id="GO:0006355">
    <property type="term" value="P:regulation of DNA-templated transcription"/>
    <property type="evidence" value="ECO:0007669"/>
    <property type="project" value="InterPro"/>
</dbReference>
<dbReference type="InterPro" id="IPR023267">
    <property type="entry name" value="RCMT"/>
</dbReference>
<evidence type="ECO:0000256" key="12">
    <source>
        <dbReference type="ARBA" id="ARBA00047283"/>
    </source>
</evidence>
<evidence type="ECO:0000256" key="1">
    <source>
        <dbReference type="ARBA" id="ARBA00002724"/>
    </source>
</evidence>
<dbReference type="InterPro" id="IPR006027">
    <property type="entry name" value="NusB_RsmB_TIM44"/>
</dbReference>
<proteinExistence type="inferred from homology"/>
<dbReference type="FunFam" id="1.10.940.10:FF:000006">
    <property type="entry name" value="16S rRNA (Cytosine(967)-C(5))-methyltransferase RsmB"/>
    <property type="match status" value="1"/>
</dbReference>
<dbReference type="InterPro" id="IPR001678">
    <property type="entry name" value="MeTrfase_RsmB-F_NOP2_dom"/>
</dbReference>
<comment type="catalytic activity">
    <reaction evidence="12">
        <text>cytidine(967) in 16S rRNA + S-adenosyl-L-methionine = 5-methylcytidine(967) in 16S rRNA + S-adenosyl-L-homocysteine + H(+)</text>
        <dbReference type="Rhea" id="RHEA:42748"/>
        <dbReference type="Rhea" id="RHEA-COMP:10219"/>
        <dbReference type="Rhea" id="RHEA-COMP:10220"/>
        <dbReference type="ChEBI" id="CHEBI:15378"/>
        <dbReference type="ChEBI" id="CHEBI:57856"/>
        <dbReference type="ChEBI" id="CHEBI:59789"/>
        <dbReference type="ChEBI" id="CHEBI:74483"/>
        <dbReference type="ChEBI" id="CHEBI:82748"/>
        <dbReference type="EC" id="2.1.1.176"/>
    </reaction>
</comment>
<feature type="binding site" evidence="13">
    <location>
        <position position="306"/>
    </location>
    <ligand>
        <name>S-adenosyl-L-methionine</name>
        <dbReference type="ChEBI" id="CHEBI:59789"/>
    </ligand>
</feature>
<evidence type="ECO:0000313" key="15">
    <source>
        <dbReference type="EMBL" id="SFB26818.1"/>
    </source>
</evidence>
<dbReference type="SUPFAM" id="SSF48013">
    <property type="entry name" value="NusB-like"/>
    <property type="match status" value="1"/>
</dbReference>
<dbReference type="NCBIfam" id="TIGR00563">
    <property type="entry name" value="rsmB"/>
    <property type="match status" value="1"/>
</dbReference>
<keyword evidence="9 13" id="KW-0694">RNA-binding</keyword>
<dbReference type="STRING" id="84698.SAMN04488528_102312"/>
<dbReference type="InterPro" id="IPR029063">
    <property type="entry name" value="SAM-dependent_MTases_sf"/>
</dbReference>
<reference evidence="15 16" key="1">
    <citation type="submission" date="2016-10" db="EMBL/GenBank/DDBJ databases">
        <authorList>
            <person name="de Groot N.N."/>
        </authorList>
    </citation>
    <scope>NUCLEOTIDE SEQUENCE [LARGE SCALE GENOMIC DNA]</scope>
    <source>
        <strain evidence="15 16">DSM 12271</strain>
    </source>
</reference>
<accession>A0A1I0ZR37</accession>
<evidence type="ECO:0000256" key="3">
    <source>
        <dbReference type="ARBA" id="ARBA00012140"/>
    </source>
</evidence>
<dbReference type="PRINTS" id="PR02008">
    <property type="entry name" value="RCMTFAMILY"/>
</dbReference>
<feature type="domain" description="SAM-dependent MTase RsmB/NOP-type" evidence="14">
    <location>
        <begin position="165"/>
        <end position="438"/>
    </location>
</feature>
<feature type="binding site" evidence="13">
    <location>
        <position position="324"/>
    </location>
    <ligand>
        <name>S-adenosyl-L-methionine</name>
        <dbReference type="ChEBI" id="CHEBI:59789"/>
    </ligand>
</feature>